<protein>
    <recommendedName>
        <fullName evidence="2">HTH cro/C1-type domain-containing protein</fullName>
    </recommendedName>
</protein>
<feature type="domain" description="HTH cro/C1-type" evidence="2">
    <location>
        <begin position="24"/>
        <end position="79"/>
    </location>
</feature>
<evidence type="ECO:0000313" key="4">
    <source>
        <dbReference type="Proteomes" id="UP000192434"/>
    </source>
</evidence>
<dbReference type="Gene3D" id="1.10.260.40">
    <property type="entry name" value="lambda repressor-like DNA-binding domains"/>
    <property type="match status" value="1"/>
</dbReference>
<dbReference type="Pfam" id="PF08667">
    <property type="entry name" value="BetR"/>
    <property type="match status" value="1"/>
</dbReference>
<proteinExistence type="predicted"/>
<dbReference type="Proteomes" id="UP000192434">
    <property type="component" value="Unassembled WGS sequence"/>
</dbReference>
<comment type="caution">
    <text evidence="3">The sequence shown here is derived from an EMBL/GenBank/DDBJ whole genome shotgun (WGS) entry which is preliminary data.</text>
</comment>
<dbReference type="SMART" id="SM00530">
    <property type="entry name" value="HTH_XRE"/>
    <property type="match status" value="1"/>
</dbReference>
<dbReference type="GO" id="GO:0003677">
    <property type="term" value="F:DNA binding"/>
    <property type="evidence" value="ECO:0007669"/>
    <property type="project" value="InterPro"/>
</dbReference>
<dbReference type="InterPro" id="IPR001387">
    <property type="entry name" value="Cro/C1-type_HTH"/>
</dbReference>
<dbReference type="AlphaFoldDB" id="A0A1X0ISF4"/>
<sequence>MMSAMSTLYSVPNETLSQTVARRIRGLLGEKRISQAKFAKMLETNTASMSRRLSGEYPIDLAEVEKYAAALGVSPMRLLTGRPDGSGPDGPDVRPKGFEPLTF</sequence>
<gene>
    <name evidence="3" type="ORF">BST43_21055</name>
</gene>
<feature type="region of interest" description="Disordered" evidence="1">
    <location>
        <begin position="79"/>
        <end position="103"/>
    </location>
</feature>
<evidence type="ECO:0000259" key="2">
    <source>
        <dbReference type="PROSITE" id="PS50943"/>
    </source>
</evidence>
<dbReference type="EMBL" id="MVII01000032">
    <property type="protein sequence ID" value="ORB51158.1"/>
    <property type="molecule type" value="Genomic_DNA"/>
</dbReference>
<accession>A0A1X0ISF4</accession>
<dbReference type="InterPro" id="IPR013975">
    <property type="entry name" value="Tscrpt_reg_BetR_N"/>
</dbReference>
<organism evidence="3 4">
    <name type="scientific">Mycobacteroides saopaulense</name>
    <dbReference type="NCBI Taxonomy" id="1578165"/>
    <lineage>
        <taxon>Bacteria</taxon>
        <taxon>Bacillati</taxon>
        <taxon>Actinomycetota</taxon>
        <taxon>Actinomycetes</taxon>
        <taxon>Mycobacteriales</taxon>
        <taxon>Mycobacteriaceae</taxon>
        <taxon>Mycobacteroides</taxon>
    </lineage>
</organism>
<dbReference type="InterPro" id="IPR010982">
    <property type="entry name" value="Lambda_DNA-bd_dom_sf"/>
</dbReference>
<dbReference type="PROSITE" id="PS50943">
    <property type="entry name" value="HTH_CROC1"/>
    <property type="match status" value="1"/>
</dbReference>
<reference evidence="3 4" key="1">
    <citation type="submission" date="2016-12" db="EMBL/GenBank/DDBJ databases">
        <title>The new phylogeny of genus Mycobacterium.</title>
        <authorList>
            <person name="Tortoli E."/>
            <person name="Trovato A."/>
            <person name="Cirillo D.M."/>
        </authorList>
    </citation>
    <scope>NUCLEOTIDE SEQUENCE [LARGE SCALE GENOMIC DNA]</scope>
    <source>
        <strain evidence="3 4">CCUG 66554</strain>
    </source>
</reference>
<dbReference type="CDD" id="cd00093">
    <property type="entry name" value="HTH_XRE"/>
    <property type="match status" value="1"/>
</dbReference>
<dbReference type="SUPFAM" id="SSF47413">
    <property type="entry name" value="lambda repressor-like DNA-binding domains"/>
    <property type="match status" value="1"/>
</dbReference>
<name>A0A1X0ISF4_9MYCO</name>
<evidence type="ECO:0000256" key="1">
    <source>
        <dbReference type="SAM" id="MobiDB-lite"/>
    </source>
</evidence>
<evidence type="ECO:0000313" key="3">
    <source>
        <dbReference type="EMBL" id="ORB51158.1"/>
    </source>
</evidence>